<evidence type="ECO:0000259" key="6">
    <source>
        <dbReference type="PROSITE" id="PS51007"/>
    </source>
</evidence>
<evidence type="ECO:0000256" key="3">
    <source>
        <dbReference type="ARBA" id="ARBA00023004"/>
    </source>
</evidence>
<dbReference type="Gene3D" id="1.10.760.10">
    <property type="entry name" value="Cytochrome c-like domain"/>
    <property type="match status" value="1"/>
</dbReference>
<name>A0A832PP81_9RHOB</name>
<keyword evidence="1 4" id="KW-0349">Heme</keyword>
<feature type="domain" description="Cytochrome c" evidence="6">
    <location>
        <begin position="43"/>
        <end position="121"/>
    </location>
</feature>
<dbReference type="InterPro" id="IPR036909">
    <property type="entry name" value="Cyt_c-like_dom_sf"/>
</dbReference>
<evidence type="ECO:0000313" key="7">
    <source>
        <dbReference type="EMBL" id="HHW34391.1"/>
    </source>
</evidence>
<dbReference type="GO" id="GO:0009055">
    <property type="term" value="F:electron transfer activity"/>
    <property type="evidence" value="ECO:0007669"/>
    <property type="project" value="InterPro"/>
</dbReference>
<dbReference type="GO" id="GO:0020037">
    <property type="term" value="F:heme binding"/>
    <property type="evidence" value="ECO:0007669"/>
    <property type="project" value="InterPro"/>
</dbReference>
<organism evidence="7 8">
    <name type="scientific">Paracoccus solventivorans</name>
    <dbReference type="NCBI Taxonomy" id="53463"/>
    <lineage>
        <taxon>Bacteria</taxon>
        <taxon>Pseudomonadati</taxon>
        <taxon>Pseudomonadota</taxon>
        <taxon>Alphaproteobacteria</taxon>
        <taxon>Rhodobacterales</taxon>
        <taxon>Paracoccaceae</taxon>
        <taxon>Paracoccus</taxon>
    </lineage>
</organism>
<reference evidence="7 8" key="1">
    <citation type="journal article" date="2020" name="Biotechnol. Biofuels">
        <title>New insights from the biogas microbiome by comprehensive genome-resolved metagenomics of nearly 1600 species originating from multiple anaerobic digesters.</title>
        <authorList>
            <person name="Campanaro S."/>
            <person name="Treu L."/>
            <person name="Rodriguez-R L.M."/>
            <person name="Kovalovszki A."/>
            <person name="Ziels R.M."/>
            <person name="Maus I."/>
            <person name="Zhu X."/>
            <person name="Kougias P.G."/>
            <person name="Basile A."/>
            <person name="Luo G."/>
            <person name="Schluter A."/>
            <person name="Konstantinidis K.T."/>
            <person name="Angelidaki I."/>
        </authorList>
    </citation>
    <scope>NUCLEOTIDE SEQUENCE [LARGE SCALE GENOMIC DNA]</scope>
    <source>
        <strain evidence="7">AS04akNAM_125</strain>
    </source>
</reference>
<feature type="region of interest" description="Disordered" evidence="5">
    <location>
        <begin position="12"/>
        <end position="42"/>
    </location>
</feature>
<evidence type="ECO:0000256" key="1">
    <source>
        <dbReference type="ARBA" id="ARBA00022617"/>
    </source>
</evidence>
<protein>
    <submittedName>
        <fullName evidence="7">Cytochrome c</fullName>
    </submittedName>
</protein>
<dbReference type="Pfam" id="PF13442">
    <property type="entry name" value="Cytochrome_CBB3"/>
    <property type="match status" value="1"/>
</dbReference>
<accession>A0A832PP81</accession>
<feature type="compositionally biased region" description="Low complexity" evidence="5">
    <location>
        <begin position="21"/>
        <end position="42"/>
    </location>
</feature>
<keyword evidence="3 4" id="KW-0408">Iron</keyword>
<proteinExistence type="predicted"/>
<dbReference type="PROSITE" id="PS51007">
    <property type="entry name" value="CYTC"/>
    <property type="match status" value="1"/>
</dbReference>
<dbReference type="GO" id="GO:0046872">
    <property type="term" value="F:metal ion binding"/>
    <property type="evidence" value="ECO:0007669"/>
    <property type="project" value="UniProtKB-KW"/>
</dbReference>
<comment type="caution">
    <text evidence="7">The sequence shown here is derived from an EMBL/GenBank/DDBJ whole genome shotgun (WGS) entry which is preliminary data.</text>
</comment>
<dbReference type="EMBL" id="DULP01000144">
    <property type="protein sequence ID" value="HHW34391.1"/>
    <property type="molecule type" value="Genomic_DNA"/>
</dbReference>
<sequence length="123" mass="12634">MSVGLAATFAPSYRSPPAPSPAVDTAASAAAATPAPETPVSPARQAELEHMVIQDCGSCHGLTMKGGLGKPITPGDLAGFDPEGLAAIILDGVPGTAMPPWRPLISEPEALWIAEYLMKEKTE</sequence>
<evidence type="ECO:0000256" key="5">
    <source>
        <dbReference type="SAM" id="MobiDB-lite"/>
    </source>
</evidence>
<dbReference type="Proteomes" id="UP000580830">
    <property type="component" value="Unassembled WGS sequence"/>
</dbReference>
<evidence type="ECO:0000256" key="4">
    <source>
        <dbReference type="PROSITE-ProRule" id="PRU00433"/>
    </source>
</evidence>
<keyword evidence="2 4" id="KW-0479">Metal-binding</keyword>
<dbReference type="SUPFAM" id="SSF46626">
    <property type="entry name" value="Cytochrome c"/>
    <property type="match status" value="1"/>
</dbReference>
<evidence type="ECO:0000313" key="8">
    <source>
        <dbReference type="Proteomes" id="UP000580830"/>
    </source>
</evidence>
<gene>
    <name evidence="7" type="ORF">GXX24_09685</name>
</gene>
<dbReference type="InterPro" id="IPR009056">
    <property type="entry name" value="Cyt_c-like_dom"/>
</dbReference>
<evidence type="ECO:0000256" key="2">
    <source>
        <dbReference type="ARBA" id="ARBA00022723"/>
    </source>
</evidence>
<dbReference type="AlphaFoldDB" id="A0A832PP81"/>